<evidence type="ECO:0000259" key="9">
    <source>
        <dbReference type="Pfam" id="PF10708"/>
    </source>
</evidence>
<feature type="compositionally biased region" description="Low complexity" evidence="6">
    <location>
        <begin position="316"/>
        <end position="340"/>
    </location>
</feature>
<dbReference type="PANTHER" id="PTHR36115">
    <property type="entry name" value="PROLINE-RICH ANTIGEN HOMOLOG-RELATED"/>
    <property type="match status" value="1"/>
</dbReference>
<evidence type="ECO:0000256" key="6">
    <source>
        <dbReference type="SAM" id="MobiDB-lite"/>
    </source>
</evidence>
<feature type="compositionally biased region" description="Pro residues" evidence="6">
    <location>
        <begin position="258"/>
        <end position="294"/>
    </location>
</feature>
<feature type="transmembrane region" description="Helical" evidence="7">
    <location>
        <begin position="425"/>
        <end position="449"/>
    </location>
</feature>
<dbReference type="RefSeq" id="WP_311704115.1">
    <property type="nucleotide sequence ID" value="NZ_JAVREL010000004.1"/>
</dbReference>
<dbReference type="EMBL" id="JAVREL010000004">
    <property type="protein sequence ID" value="MDT0342990.1"/>
    <property type="molecule type" value="Genomic_DNA"/>
</dbReference>
<reference evidence="11" key="1">
    <citation type="submission" date="2023-07" db="EMBL/GenBank/DDBJ databases">
        <title>30 novel species of actinomycetes from the DSMZ collection.</title>
        <authorList>
            <person name="Nouioui I."/>
        </authorList>
    </citation>
    <scope>NUCLEOTIDE SEQUENCE [LARGE SCALE GENOMIC DNA]</scope>
    <source>
        <strain evidence="11">DSM 44938</strain>
    </source>
</reference>
<comment type="caution">
    <text evidence="10">The sequence shown here is derived from an EMBL/GenBank/DDBJ whole genome shotgun (WGS) entry which is preliminary data.</text>
</comment>
<keyword evidence="2" id="KW-1003">Cell membrane</keyword>
<dbReference type="Pfam" id="PF10708">
    <property type="entry name" value="DUF2510"/>
    <property type="match status" value="1"/>
</dbReference>
<dbReference type="Proteomes" id="UP001183246">
    <property type="component" value="Unassembled WGS sequence"/>
</dbReference>
<dbReference type="InterPro" id="IPR051791">
    <property type="entry name" value="Pra-immunoreactive"/>
</dbReference>
<dbReference type="InterPro" id="IPR010432">
    <property type="entry name" value="RDD"/>
</dbReference>
<evidence type="ECO:0000313" key="11">
    <source>
        <dbReference type="Proteomes" id="UP001183246"/>
    </source>
</evidence>
<keyword evidence="3 7" id="KW-0812">Transmembrane</keyword>
<keyword evidence="5 7" id="KW-0472">Membrane</keyword>
<feature type="transmembrane region" description="Helical" evidence="7">
    <location>
        <begin position="479"/>
        <end position="499"/>
    </location>
</feature>
<feature type="compositionally biased region" description="Basic and acidic residues" evidence="6">
    <location>
        <begin position="179"/>
        <end position="190"/>
    </location>
</feature>
<gene>
    <name evidence="10" type="ORF">RM590_10225</name>
</gene>
<accession>A0ABU2MNB9</accession>
<evidence type="ECO:0000256" key="3">
    <source>
        <dbReference type="ARBA" id="ARBA00022692"/>
    </source>
</evidence>
<evidence type="ECO:0000313" key="10">
    <source>
        <dbReference type="EMBL" id="MDT0342990.1"/>
    </source>
</evidence>
<protein>
    <submittedName>
        <fullName evidence="10">RDD family protein</fullName>
    </submittedName>
</protein>
<feature type="compositionally biased region" description="Gly residues" evidence="6">
    <location>
        <begin position="94"/>
        <end position="104"/>
    </location>
</feature>
<feature type="compositionally biased region" description="Low complexity" evidence="6">
    <location>
        <begin position="1"/>
        <end position="11"/>
    </location>
</feature>
<feature type="domain" description="RDD" evidence="8">
    <location>
        <begin position="364"/>
        <end position="514"/>
    </location>
</feature>
<evidence type="ECO:0000259" key="8">
    <source>
        <dbReference type="Pfam" id="PF06271"/>
    </source>
</evidence>
<name>A0ABU2MNB9_9ACTN</name>
<dbReference type="Pfam" id="PF06271">
    <property type="entry name" value="RDD"/>
    <property type="match status" value="1"/>
</dbReference>
<organism evidence="10 11">
    <name type="scientific">Streptomyces litchfieldiae</name>
    <dbReference type="NCBI Taxonomy" id="3075543"/>
    <lineage>
        <taxon>Bacteria</taxon>
        <taxon>Bacillati</taxon>
        <taxon>Actinomycetota</taxon>
        <taxon>Actinomycetes</taxon>
        <taxon>Kitasatosporales</taxon>
        <taxon>Streptomycetaceae</taxon>
        <taxon>Streptomyces</taxon>
    </lineage>
</organism>
<dbReference type="PANTHER" id="PTHR36115:SF4">
    <property type="entry name" value="MEMBRANE PROTEIN"/>
    <property type="match status" value="1"/>
</dbReference>
<comment type="subcellular location">
    <subcellularLocation>
        <location evidence="1">Cell membrane</location>
        <topology evidence="1">Multi-pass membrane protein</topology>
    </subcellularLocation>
</comment>
<evidence type="ECO:0000256" key="4">
    <source>
        <dbReference type="ARBA" id="ARBA00022989"/>
    </source>
</evidence>
<feature type="compositionally biased region" description="Pro residues" evidence="6">
    <location>
        <begin position="304"/>
        <end position="315"/>
    </location>
</feature>
<feature type="compositionally biased region" description="Low complexity" evidence="6">
    <location>
        <begin position="222"/>
        <end position="239"/>
    </location>
</feature>
<keyword evidence="11" id="KW-1185">Reference proteome</keyword>
<feature type="region of interest" description="Disordered" evidence="6">
    <location>
        <begin position="1"/>
        <end position="340"/>
    </location>
</feature>
<dbReference type="InterPro" id="IPR018929">
    <property type="entry name" value="DUF2510"/>
</dbReference>
<evidence type="ECO:0000256" key="1">
    <source>
        <dbReference type="ARBA" id="ARBA00004651"/>
    </source>
</evidence>
<keyword evidence="4 7" id="KW-1133">Transmembrane helix</keyword>
<sequence length="527" mass="54807">MSSPPAGSPPSGSGGPGPNWYPDPSIPGYIRYWNGTSWVPGSSRPEPREGEPVPTPPSGAVASPPAPGPAVPAARQGETQPFFFDEDESSPGSSGSGGQSGGGDALPEVRRRGEVAPTGDAWRPDSGGQAGVSGDQRVTWASDEDVSTSPVAAAGRVDPRGQFRVTPAEGSPTPPGRPEPPRQQEPDPKEQTTTLRRSDIAAAGAGAAAGGSWERQVRDIARQSPQGQQQPPQAQQQPPAGQPRPGQPQGGPGQSLPPSLPPQGGPPQAGPPQAGPPQGVPPQAAPQQSPPPGYGYPHQQQPQQPVPHQPQPGAVPPAQGGYGYPQQPGQPGQQAPQASPFLQSHQGEALTMVRRFEPTQSYPASLGRRLMARIVDSLFSVGAAAVVGAPLLGDAQDHIDEQVEAAERAGVTETIWLIDGTTGGYLATVIGVFLGVALLFEALPVALWGRTLGKALFGLRVEDVANQEKPSFGAAMLRWLVYNFLAVVVVGIVNVLWCLRDRPWRQCWHDKAAGTFVATSKAPAPPS</sequence>
<feature type="domain" description="DUF2510" evidence="9">
    <location>
        <begin position="18"/>
        <end position="48"/>
    </location>
</feature>
<evidence type="ECO:0000256" key="5">
    <source>
        <dbReference type="ARBA" id="ARBA00023136"/>
    </source>
</evidence>
<evidence type="ECO:0000256" key="2">
    <source>
        <dbReference type="ARBA" id="ARBA00022475"/>
    </source>
</evidence>
<evidence type="ECO:0000256" key="7">
    <source>
        <dbReference type="SAM" id="Phobius"/>
    </source>
</evidence>
<proteinExistence type="predicted"/>